<keyword evidence="16" id="KW-0472">Membrane</keyword>
<evidence type="ECO:0000313" key="19">
    <source>
        <dbReference type="Proteomes" id="UP000006038"/>
    </source>
</evidence>
<keyword evidence="3" id="KW-0813">Transport</keyword>
<sequence length="54" mass="5990">MLHQFELAQSVQFQPCNAISFFGPTIICVSVFPIDPLGQPNWFFAPNFGVAMVS</sequence>
<dbReference type="GO" id="GO:0009523">
    <property type="term" value="C:photosystem II"/>
    <property type="evidence" value="ECO:0007669"/>
    <property type="project" value="UniProtKB-KW"/>
</dbReference>
<evidence type="ECO:0000256" key="7">
    <source>
        <dbReference type="ARBA" id="ARBA00022640"/>
    </source>
</evidence>
<keyword evidence="15" id="KW-0408">Iron</keyword>
<reference evidence="18" key="1">
    <citation type="journal article" date="2013" name="Nat. Commun.">
        <title>Whole-genome sequencing of Oryza brachyantha reveals mechanisms underlying Oryza genome evolution.</title>
        <authorList>
            <person name="Chen J."/>
            <person name="Huang Q."/>
            <person name="Gao D."/>
            <person name="Wang J."/>
            <person name="Lang Y."/>
            <person name="Liu T."/>
            <person name="Li B."/>
            <person name="Bai Z."/>
            <person name="Luis Goicoechea J."/>
            <person name="Liang C."/>
            <person name="Chen C."/>
            <person name="Zhang W."/>
            <person name="Sun S."/>
            <person name="Liao Y."/>
            <person name="Zhang X."/>
            <person name="Yang L."/>
            <person name="Song C."/>
            <person name="Wang M."/>
            <person name="Shi J."/>
            <person name="Liu G."/>
            <person name="Liu J."/>
            <person name="Zhou H."/>
            <person name="Zhou W."/>
            <person name="Yu Q."/>
            <person name="An N."/>
            <person name="Chen Y."/>
            <person name="Cai Q."/>
            <person name="Wang B."/>
            <person name="Liu B."/>
            <person name="Min J."/>
            <person name="Huang Y."/>
            <person name="Wu H."/>
            <person name="Li Z."/>
            <person name="Zhang Y."/>
            <person name="Yin Y."/>
            <person name="Song W."/>
            <person name="Jiang J."/>
            <person name="Jackson S.A."/>
            <person name="Wing R.A."/>
            <person name="Wang J."/>
            <person name="Chen M."/>
        </authorList>
    </citation>
    <scope>NUCLEOTIDE SEQUENCE [LARGE SCALE GENOMIC DNA]</scope>
    <source>
        <strain evidence="18">cv. IRGC 101232</strain>
    </source>
</reference>
<evidence type="ECO:0000256" key="11">
    <source>
        <dbReference type="ARBA" id="ARBA00022982"/>
    </source>
</evidence>
<comment type="subcellular location">
    <subcellularLocation>
        <location evidence="1">Membrane</location>
        <topology evidence="1">Multi-pass membrane protein</topology>
    </subcellularLocation>
</comment>
<dbReference type="Pfam" id="PF00124">
    <property type="entry name" value="Photo_RC"/>
    <property type="match status" value="1"/>
</dbReference>
<evidence type="ECO:0000256" key="3">
    <source>
        <dbReference type="ARBA" id="ARBA00022448"/>
    </source>
</evidence>
<evidence type="ECO:0000256" key="9">
    <source>
        <dbReference type="ARBA" id="ARBA00022723"/>
    </source>
</evidence>
<dbReference type="GO" id="GO:0009772">
    <property type="term" value="P:photosynthetic electron transport in photosystem II"/>
    <property type="evidence" value="ECO:0007669"/>
    <property type="project" value="InterPro"/>
</dbReference>
<keyword evidence="10" id="KW-0460">Magnesium</keyword>
<dbReference type="OMA" id="NWFFAPN"/>
<evidence type="ECO:0000256" key="6">
    <source>
        <dbReference type="ARBA" id="ARBA00022553"/>
    </source>
</evidence>
<keyword evidence="6" id="KW-0597">Phosphoprotein</keyword>
<keyword evidence="12" id="KW-1133">Transmembrane helix</keyword>
<keyword evidence="19" id="KW-1185">Reference proteome</keyword>
<keyword evidence="7" id="KW-0934">Plastid</keyword>
<dbReference type="GO" id="GO:0046872">
    <property type="term" value="F:metal ion binding"/>
    <property type="evidence" value="ECO:0007669"/>
    <property type="project" value="UniProtKB-KW"/>
</dbReference>
<evidence type="ECO:0000256" key="13">
    <source>
        <dbReference type="ARBA" id="ARBA00022990"/>
    </source>
</evidence>
<organism evidence="18">
    <name type="scientific">Oryza brachyantha</name>
    <name type="common">malo sina</name>
    <dbReference type="NCBI Taxonomy" id="4533"/>
    <lineage>
        <taxon>Eukaryota</taxon>
        <taxon>Viridiplantae</taxon>
        <taxon>Streptophyta</taxon>
        <taxon>Embryophyta</taxon>
        <taxon>Tracheophyta</taxon>
        <taxon>Spermatophyta</taxon>
        <taxon>Magnoliopsida</taxon>
        <taxon>Liliopsida</taxon>
        <taxon>Poales</taxon>
        <taxon>Poaceae</taxon>
        <taxon>BOP clade</taxon>
        <taxon>Oryzoideae</taxon>
        <taxon>Oryzeae</taxon>
        <taxon>Oryzinae</taxon>
        <taxon>Oryza</taxon>
    </lineage>
</organism>
<keyword evidence="5" id="KW-0602">Photosynthesis</keyword>
<keyword evidence="13" id="KW-0007">Acetylation</keyword>
<dbReference type="InterPro" id="IPR036854">
    <property type="entry name" value="Photo_II_D1/D2_sf"/>
</dbReference>
<dbReference type="Proteomes" id="UP000006038">
    <property type="component" value="Chromosome 1"/>
</dbReference>
<name>J3L0R1_ORYBR</name>
<reference evidence="18" key="2">
    <citation type="submission" date="2013-04" db="UniProtKB">
        <authorList>
            <consortium name="EnsemblPlants"/>
        </authorList>
    </citation>
    <scope>IDENTIFICATION</scope>
</reference>
<keyword evidence="8" id="KW-0812">Transmembrane</keyword>
<dbReference type="GO" id="GO:0009536">
    <property type="term" value="C:plastid"/>
    <property type="evidence" value="ECO:0007669"/>
    <property type="project" value="UniProtKB-ARBA"/>
</dbReference>
<evidence type="ECO:0000256" key="8">
    <source>
        <dbReference type="ARBA" id="ARBA00022692"/>
    </source>
</evidence>
<dbReference type="SUPFAM" id="SSF81483">
    <property type="entry name" value="Bacterial photosystem II reaction centre, L and M subunits"/>
    <property type="match status" value="1"/>
</dbReference>
<dbReference type="InterPro" id="IPR000484">
    <property type="entry name" value="Photo_RC_L/M"/>
</dbReference>
<protein>
    <submittedName>
        <fullName evidence="18">Uncharacterized protein</fullName>
    </submittedName>
</protein>
<dbReference type="Gramene" id="OB01G28170.1">
    <property type="protein sequence ID" value="OB01G28170.1"/>
    <property type="gene ID" value="OB01G28170"/>
</dbReference>
<keyword evidence="17" id="KW-0604">Photosystem II</keyword>
<dbReference type="HOGENOM" id="CLU_197864_0_0_1"/>
<keyword evidence="11" id="KW-0249">Electron transport</keyword>
<dbReference type="STRING" id="4533.J3L0R1"/>
<evidence type="ECO:0000256" key="10">
    <source>
        <dbReference type="ARBA" id="ARBA00022842"/>
    </source>
</evidence>
<keyword evidence="9" id="KW-0479">Metal-binding</keyword>
<evidence type="ECO:0000256" key="12">
    <source>
        <dbReference type="ARBA" id="ARBA00022989"/>
    </source>
</evidence>
<proteinExistence type="inferred from homology"/>
<evidence type="ECO:0000256" key="17">
    <source>
        <dbReference type="ARBA" id="ARBA00023276"/>
    </source>
</evidence>
<evidence type="ECO:0000256" key="14">
    <source>
        <dbReference type="ARBA" id="ARBA00022991"/>
    </source>
</evidence>
<keyword evidence="14" id="KW-0157">Chromophore</keyword>
<dbReference type="EnsemblPlants" id="OB01G28170.1">
    <property type="protein sequence ID" value="OB01G28170.1"/>
    <property type="gene ID" value="OB01G28170"/>
</dbReference>
<keyword evidence="4" id="KW-0148">Chlorophyll</keyword>
<comment type="similarity">
    <text evidence="2">Belongs to the reaction center PufL/M/PsbA/D family.</text>
</comment>
<dbReference type="AlphaFoldDB" id="J3L0R1"/>
<evidence type="ECO:0000256" key="5">
    <source>
        <dbReference type="ARBA" id="ARBA00022531"/>
    </source>
</evidence>
<evidence type="ECO:0000313" key="18">
    <source>
        <dbReference type="EnsemblPlants" id="OB01G28170.1"/>
    </source>
</evidence>
<evidence type="ECO:0000256" key="16">
    <source>
        <dbReference type="ARBA" id="ARBA00023136"/>
    </source>
</evidence>
<evidence type="ECO:0000256" key="1">
    <source>
        <dbReference type="ARBA" id="ARBA00004141"/>
    </source>
</evidence>
<evidence type="ECO:0000256" key="4">
    <source>
        <dbReference type="ARBA" id="ARBA00022494"/>
    </source>
</evidence>
<evidence type="ECO:0000256" key="15">
    <source>
        <dbReference type="ARBA" id="ARBA00023004"/>
    </source>
</evidence>
<dbReference type="GO" id="GO:0016168">
    <property type="term" value="F:chlorophyll binding"/>
    <property type="evidence" value="ECO:0007669"/>
    <property type="project" value="UniProtKB-KW"/>
</dbReference>
<evidence type="ECO:0000256" key="2">
    <source>
        <dbReference type="ARBA" id="ARBA00008204"/>
    </source>
</evidence>
<accession>J3L0R1</accession>